<dbReference type="Proteomes" id="UP000434582">
    <property type="component" value="Unassembled WGS sequence"/>
</dbReference>
<dbReference type="PANTHER" id="PTHR38731">
    <property type="entry name" value="LIPL45-RELATED LIPOPROTEIN-RELATED"/>
    <property type="match status" value="1"/>
</dbReference>
<evidence type="ECO:0000256" key="1">
    <source>
        <dbReference type="SAM" id="MobiDB-lite"/>
    </source>
</evidence>
<feature type="region of interest" description="Disordered" evidence="1">
    <location>
        <begin position="195"/>
        <end position="217"/>
    </location>
</feature>
<evidence type="ECO:0000313" key="5">
    <source>
        <dbReference type="Proteomes" id="UP000434582"/>
    </source>
</evidence>
<protein>
    <recommendedName>
        <fullName evidence="3">FecR protein domain-containing protein</fullName>
    </recommendedName>
</protein>
<sequence>MFRVIAARPTGLLAVLSLALALVAGAPGSAGAQEDAAAGRVEATSGAVAVIRGGVSARLAPDDPVLVGDQVVTGEAGKVVIALQGGGTLTAGPGSRVTVADYARGAEDRGVFDMLAGIFRASLEPGDPWDRFEVQSRTAVASARNTEFIVEASALNTAVVTLSGRVGVTARAPAAAGATVELGPGEGTDVARGALPTPPATWGAPRVRAFDDRTTLP</sequence>
<feature type="chain" id="PRO_5031457647" description="FecR protein domain-containing protein" evidence="2">
    <location>
        <begin position="33"/>
        <end position="217"/>
    </location>
</feature>
<dbReference type="InterPro" id="IPR006860">
    <property type="entry name" value="FecR"/>
</dbReference>
<feature type="compositionally biased region" description="Basic and acidic residues" evidence="1">
    <location>
        <begin position="208"/>
        <end position="217"/>
    </location>
</feature>
<proteinExistence type="predicted"/>
<dbReference type="OrthoDB" id="7705200at2"/>
<name>A0A7X2D4A6_9PROT</name>
<dbReference type="Gene3D" id="2.60.120.1440">
    <property type="match status" value="1"/>
</dbReference>
<feature type="domain" description="FecR protein" evidence="3">
    <location>
        <begin position="69"/>
        <end position="166"/>
    </location>
</feature>
<accession>A0A7X2D4A6</accession>
<comment type="caution">
    <text evidence="4">The sequence shown here is derived from an EMBL/GenBank/DDBJ whole genome shotgun (WGS) entry which is preliminary data.</text>
</comment>
<gene>
    <name evidence="4" type="ORF">GHC57_05625</name>
</gene>
<dbReference type="EMBL" id="WIVE01000011">
    <property type="protein sequence ID" value="MQX35995.1"/>
    <property type="molecule type" value="Genomic_DNA"/>
</dbReference>
<dbReference type="Pfam" id="PF04773">
    <property type="entry name" value="FecR"/>
    <property type="match status" value="1"/>
</dbReference>
<reference evidence="4 5" key="1">
    <citation type="submission" date="2019-10" db="EMBL/GenBank/DDBJ databases">
        <title>Draft whole-genome sequence of the purple nonsulfur photosynthetic bacterium Roseospira navarrensis DSM 15114.</title>
        <authorList>
            <person name="Kyndt J.A."/>
            <person name="Meyer T.E."/>
        </authorList>
    </citation>
    <scope>NUCLEOTIDE SEQUENCE [LARGE SCALE GENOMIC DNA]</scope>
    <source>
        <strain evidence="4 5">DSM 15114</strain>
    </source>
</reference>
<keyword evidence="2" id="KW-0732">Signal</keyword>
<feature type="signal peptide" evidence="2">
    <location>
        <begin position="1"/>
        <end position="32"/>
    </location>
</feature>
<dbReference type="RefSeq" id="WP_153342053.1">
    <property type="nucleotide sequence ID" value="NZ_WIVE01000011.1"/>
</dbReference>
<organism evidence="4 5">
    <name type="scientific">Roseospira navarrensis</name>
    <dbReference type="NCBI Taxonomy" id="140058"/>
    <lineage>
        <taxon>Bacteria</taxon>
        <taxon>Pseudomonadati</taxon>
        <taxon>Pseudomonadota</taxon>
        <taxon>Alphaproteobacteria</taxon>
        <taxon>Rhodospirillales</taxon>
        <taxon>Rhodospirillaceae</taxon>
        <taxon>Roseospira</taxon>
    </lineage>
</organism>
<keyword evidence="5" id="KW-1185">Reference proteome</keyword>
<dbReference type="AlphaFoldDB" id="A0A7X2D4A6"/>
<evidence type="ECO:0000259" key="3">
    <source>
        <dbReference type="Pfam" id="PF04773"/>
    </source>
</evidence>
<evidence type="ECO:0000256" key="2">
    <source>
        <dbReference type="SAM" id="SignalP"/>
    </source>
</evidence>
<evidence type="ECO:0000313" key="4">
    <source>
        <dbReference type="EMBL" id="MQX35995.1"/>
    </source>
</evidence>